<gene>
    <name evidence="1" type="ORF">ERUC_LOCUS1190</name>
</gene>
<dbReference type="PANTHER" id="PTHR33527:SF45">
    <property type="entry name" value="RRM DOMAIN-CONTAINING PROTEIN"/>
    <property type="match status" value="1"/>
</dbReference>
<proteinExistence type="predicted"/>
<evidence type="ECO:0000313" key="1">
    <source>
        <dbReference type="EMBL" id="CAH8288382.1"/>
    </source>
</evidence>
<name>A0ABC8ITS1_ERUVS</name>
<protein>
    <submittedName>
        <fullName evidence="1">Uncharacterized protein</fullName>
    </submittedName>
</protein>
<evidence type="ECO:0000313" key="2">
    <source>
        <dbReference type="Proteomes" id="UP001642260"/>
    </source>
</evidence>
<organism evidence="1 2">
    <name type="scientific">Eruca vesicaria subsp. sativa</name>
    <name type="common">Garden rocket</name>
    <name type="synonym">Eruca sativa</name>
    <dbReference type="NCBI Taxonomy" id="29727"/>
    <lineage>
        <taxon>Eukaryota</taxon>
        <taxon>Viridiplantae</taxon>
        <taxon>Streptophyta</taxon>
        <taxon>Embryophyta</taxon>
        <taxon>Tracheophyta</taxon>
        <taxon>Spermatophyta</taxon>
        <taxon>Magnoliopsida</taxon>
        <taxon>eudicotyledons</taxon>
        <taxon>Gunneridae</taxon>
        <taxon>Pentapetalae</taxon>
        <taxon>rosids</taxon>
        <taxon>malvids</taxon>
        <taxon>Brassicales</taxon>
        <taxon>Brassicaceae</taxon>
        <taxon>Brassiceae</taxon>
        <taxon>Eruca</taxon>
    </lineage>
</organism>
<keyword evidence="2" id="KW-1185">Reference proteome</keyword>
<accession>A0ABC8ITS1</accession>
<dbReference type="PANTHER" id="PTHR33527">
    <property type="entry name" value="OS07G0274300 PROTEIN"/>
    <property type="match status" value="1"/>
</dbReference>
<reference evidence="1 2" key="1">
    <citation type="submission" date="2022-03" db="EMBL/GenBank/DDBJ databases">
        <authorList>
            <person name="Macdonald S."/>
            <person name="Ahmed S."/>
            <person name="Newling K."/>
        </authorList>
    </citation>
    <scope>NUCLEOTIDE SEQUENCE [LARGE SCALE GENOMIC DNA]</scope>
</reference>
<sequence>MLNPNAPSYRRRLSAHAQPFEPADLRSLYLTFSNGFPLKESQIFHFFNGLYPSLVEKVSVPRPKRGSGPSLHGKVVFKNAVIPFWVMQNHEKVGFFVDGRPFYCSKFVSKKTITAPTTSTSLPDGESHPGGKE</sequence>
<comment type="caution">
    <text evidence="1">The sequence shown here is derived from an EMBL/GenBank/DDBJ whole genome shotgun (WGS) entry which is preliminary data.</text>
</comment>
<dbReference type="EMBL" id="CAKOAT010046489">
    <property type="protein sequence ID" value="CAH8288382.1"/>
    <property type="molecule type" value="Genomic_DNA"/>
</dbReference>
<dbReference type="AlphaFoldDB" id="A0ABC8ITS1"/>
<dbReference type="Proteomes" id="UP001642260">
    <property type="component" value="Unassembled WGS sequence"/>
</dbReference>